<dbReference type="RefSeq" id="WP_143719461.1">
    <property type="nucleotide sequence ID" value="NZ_VKDB01000002.1"/>
</dbReference>
<feature type="active site" description="Charge relay system" evidence="5">
    <location>
        <position position="283"/>
    </location>
</feature>
<dbReference type="EMBL" id="VKDB01000002">
    <property type="protein sequence ID" value="TSA87503.1"/>
    <property type="molecule type" value="Genomic_DNA"/>
</dbReference>
<evidence type="ECO:0000256" key="2">
    <source>
        <dbReference type="ARBA" id="ARBA00022670"/>
    </source>
</evidence>
<dbReference type="GO" id="GO:0004252">
    <property type="term" value="F:serine-type endopeptidase activity"/>
    <property type="evidence" value="ECO:0007669"/>
    <property type="project" value="UniProtKB-UniRule"/>
</dbReference>
<evidence type="ECO:0000313" key="8">
    <source>
        <dbReference type="Proteomes" id="UP000316092"/>
    </source>
</evidence>
<feature type="active site" description="Charge relay system" evidence="5">
    <location>
        <position position="513"/>
    </location>
</feature>
<dbReference type="InterPro" id="IPR050131">
    <property type="entry name" value="Peptidase_S8_subtilisin-like"/>
</dbReference>
<dbReference type="PROSITE" id="PS51892">
    <property type="entry name" value="SUBTILASE"/>
    <property type="match status" value="1"/>
</dbReference>
<organism evidence="7 8">
    <name type="scientific">Deinococcus detaillensis</name>
    <dbReference type="NCBI Taxonomy" id="2592048"/>
    <lineage>
        <taxon>Bacteria</taxon>
        <taxon>Thermotogati</taxon>
        <taxon>Deinococcota</taxon>
        <taxon>Deinococci</taxon>
        <taxon>Deinococcales</taxon>
        <taxon>Deinococcaceae</taxon>
        <taxon>Deinococcus</taxon>
    </lineage>
</organism>
<comment type="similarity">
    <text evidence="1 5">Belongs to the peptidase S8 family.</text>
</comment>
<reference evidence="7 8" key="1">
    <citation type="submission" date="2019-07" db="EMBL/GenBank/DDBJ databases">
        <title>Deinococcus detaillus sp. nov., isolated from humus soil in Antarctica.</title>
        <authorList>
            <person name="Zhang K."/>
        </authorList>
    </citation>
    <scope>NUCLEOTIDE SEQUENCE [LARGE SCALE GENOMIC DNA]</scope>
    <source>
        <strain evidence="7 8">H1</strain>
    </source>
</reference>
<evidence type="ECO:0000256" key="5">
    <source>
        <dbReference type="PROSITE-ProRule" id="PRU01240"/>
    </source>
</evidence>
<gene>
    <name evidence="7" type="ORF">FNU79_03210</name>
</gene>
<dbReference type="PANTHER" id="PTHR43806">
    <property type="entry name" value="PEPTIDASE S8"/>
    <property type="match status" value="1"/>
</dbReference>
<feature type="domain" description="Peptidase S8/S53" evidence="6">
    <location>
        <begin position="274"/>
        <end position="545"/>
    </location>
</feature>
<evidence type="ECO:0000256" key="3">
    <source>
        <dbReference type="ARBA" id="ARBA00022801"/>
    </source>
</evidence>
<dbReference type="Pfam" id="PF00082">
    <property type="entry name" value="Peptidase_S8"/>
    <property type="match status" value="1"/>
</dbReference>
<evidence type="ECO:0000259" key="6">
    <source>
        <dbReference type="Pfam" id="PF00082"/>
    </source>
</evidence>
<dbReference type="InterPro" id="IPR036852">
    <property type="entry name" value="Peptidase_S8/S53_dom_sf"/>
</dbReference>
<evidence type="ECO:0000256" key="4">
    <source>
        <dbReference type="ARBA" id="ARBA00022825"/>
    </source>
</evidence>
<evidence type="ECO:0000256" key="1">
    <source>
        <dbReference type="ARBA" id="ARBA00011073"/>
    </source>
</evidence>
<feature type="active site" description="Charge relay system" evidence="5">
    <location>
        <position position="336"/>
    </location>
</feature>
<dbReference type="SUPFAM" id="SSF52743">
    <property type="entry name" value="Subtilisin-like"/>
    <property type="match status" value="1"/>
</dbReference>
<keyword evidence="3 5" id="KW-0378">Hydrolase</keyword>
<keyword evidence="2 5" id="KW-0645">Protease</keyword>
<sequence length="585" mass="59505">MNRTRQMMGWLATGLLGVGLLCGAALGAGVAPVPGSALPDAWGRAGGTVTLSVSEVEGKPVTISGAIAPSRGKQVTVRIPASTPPGRLRVQFVNDSTNKTITTRDVEVLAPETPNDPEARRVQLLIDPNLNETQAGDLLARLLLLPGIGTLYSRETLPAPISRSSPNTKAAQPAATSPCGGTLADIQLGAGITLEAALNLLAQEGGEDVWYPDPLTRWGAGALSQTLPAMSQSAQAQTQLPNLKAQVNQQSFHYVLAPVSPRVVLGSPAGGMTGAGVTIAVLDTGFSPQLDPTHELTDKQGIRLARVSPPINALVPFDPANPAPSLAGSQDFWEGHGTQVAILAAGALSGSAPAAGVLPIKVCLEGAGQASCSTKDVLRGLCVALSQVPAQQLVINLSLGGASPTGAIHAVLNWAQLQGAVVVAAGGNQHQASNPTDPEEYPAAFARSHAPSQAALPLLAVASTTPPTWSARSLVASALWPVSGFSTRGSYLNISAPGEALDLGHVQLYSGTSFAAPLVAGAAALARQANPNMTAAALRTYMLSSGRVIAGTSGNLSTSKVAVTGVAANQDALSQGLPMLRLSGY</sequence>
<dbReference type="Gene3D" id="3.40.50.200">
    <property type="entry name" value="Peptidase S8/S53 domain"/>
    <property type="match status" value="1"/>
</dbReference>
<dbReference type="InterPro" id="IPR000209">
    <property type="entry name" value="Peptidase_S8/S53_dom"/>
</dbReference>
<protein>
    <submittedName>
        <fullName evidence="7">S8 family serine peptidase</fullName>
    </submittedName>
</protein>
<comment type="caution">
    <text evidence="7">The sequence shown here is derived from an EMBL/GenBank/DDBJ whole genome shotgun (WGS) entry which is preliminary data.</text>
</comment>
<dbReference type="PROSITE" id="PS00138">
    <property type="entry name" value="SUBTILASE_SER"/>
    <property type="match status" value="1"/>
</dbReference>
<dbReference type="InterPro" id="IPR015500">
    <property type="entry name" value="Peptidase_S8_subtilisin-rel"/>
</dbReference>
<evidence type="ECO:0000313" key="7">
    <source>
        <dbReference type="EMBL" id="TSA87503.1"/>
    </source>
</evidence>
<dbReference type="InterPro" id="IPR023828">
    <property type="entry name" value="Peptidase_S8_Ser-AS"/>
</dbReference>
<dbReference type="GO" id="GO:0006508">
    <property type="term" value="P:proteolysis"/>
    <property type="evidence" value="ECO:0007669"/>
    <property type="project" value="UniProtKB-KW"/>
</dbReference>
<name>A0A553V4U2_9DEIO</name>
<dbReference type="AlphaFoldDB" id="A0A553V4U2"/>
<keyword evidence="4 5" id="KW-0720">Serine protease</keyword>
<dbReference type="PANTHER" id="PTHR43806:SF11">
    <property type="entry name" value="CEREVISIN-RELATED"/>
    <property type="match status" value="1"/>
</dbReference>
<keyword evidence="8" id="KW-1185">Reference proteome</keyword>
<dbReference type="Proteomes" id="UP000316092">
    <property type="component" value="Unassembled WGS sequence"/>
</dbReference>
<proteinExistence type="inferred from homology"/>
<dbReference type="OrthoDB" id="9816306at2"/>
<accession>A0A553V4U2</accession>
<dbReference type="PRINTS" id="PR00723">
    <property type="entry name" value="SUBTILISIN"/>
</dbReference>